<accession>A0A7C4FDU6</accession>
<evidence type="ECO:0000256" key="4">
    <source>
        <dbReference type="ARBA" id="ARBA00022691"/>
    </source>
</evidence>
<proteinExistence type="predicted"/>
<dbReference type="PANTHER" id="PTHR33841:SF4">
    <property type="entry name" value="RESTRICTION MODIFICATION SYSTEM DNA SPECIFICITY DOMAIN"/>
    <property type="match status" value="1"/>
</dbReference>
<dbReference type="SUPFAM" id="SSF53335">
    <property type="entry name" value="S-adenosyl-L-methionine-dependent methyltransferases"/>
    <property type="match status" value="1"/>
</dbReference>
<dbReference type="InterPro" id="IPR050953">
    <property type="entry name" value="N4_N6_ade-DNA_methylase"/>
</dbReference>
<dbReference type="AlphaFoldDB" id="A0A7C4FDU6"/>
<name>A0A7C4FDU6_9CREN</name>
<keyword evidence="3" id="KW-0808">Transferase</keyword>
<comment type="caution">
    <text evidence="8">The sequence shown here is derived from an EMBL/GenBank/DDBJ whole genome shotgun (WGS) entry which is preliminary data.</text>
</comment>
<dbReference type="PROSITE" id="PS00092">
    <property type="entry name" value="N6_MTASE"/>
    <property type="match status" value="1"/>
</dbReference>
<evidence type="ECO:0000256" key="2">
    <source>
        <dbReference type="ARBA" id="ARBA00022603"/>
    </source>
</evidence>
<evidence type="ECO:0000256" key="5">
    <source>
        <dbReference type="ARBA" id="ARBA00047942"/>
    </source>
</evidence>
<dbReference type="Gene3D" id="3.40.50.150">
    <property type="entry name" value="Vaccinia Virus protein VP39"/>
    <property type="match status" value="1"/>
</dbReference>
<protein>
    <recommendedName>
        <fullName evidence="1">site-specific DNA-methyltransferase (adenine-specific)</fullName>
        <ecNumber evidence="1">2.1.1.72</ecNumber>
    </recommendedName>
</protein>
<dbReference type="InterPro" id="IPR029063">
    <property type="entry name" value="SAM-dependent_MTases_sf"/>
</dbReference>
<sequence>MSLEVKINLYELANKIVESARAVEIACRRGEPLCHEENIKVRIEELLKEYAWSKVSVPSPILEYRVDVGTYAKHYGRIDSLYGLVLFEYKKPYPGLNVSSLRSNAIDKVVREYIPGLLRDEQIQTLVRRIKDKGLVPYISAIITDGLRVVFIEYNVETKSYKVDPEIGYYDLNPHTVRRIIRTVLASWRRKLDAKLLSSEFGYASDITKRVVRILYRKIENPRSSKTKKLFDEWVKLVSQAYPVTSPSLREIASYYGFTATEMDKVDGAKLFYAIQTYYSIILKLLAAEVASRFYDAALTSFIEELRRVADQPTQLLSYMSLLENGYVYSWYGIKNFLEGGMFSWYLDEWDEDVYKIIKDIIDILSQFDVEFLTLNPSLARDMFKLLYEELIPREEIRKFLGFYTTPDWLAELILDELGIKYDEFINVEKQGKAPLDLKYLDPAVGTGTFLTLIIQRIGYYLMKSFSKDGIIDPEIARKALKKIVKNVVGFDIDTLAVLTARTNYLIALAATGLLEHKGGELIEIPIYSANSVITAEESRDKQLVTVNGRTEAVEVVKIDTTVDTFFIPLRLLKGGVVLDLLSELRECIENKLPFSNPRVKEILEKYGLTPFEAKVLEDELYNKLLKLERENLDKVWIPIIKSHIVPIIFKEQFDYVVGNPPWITIRDVADVKYQSLVKSLAKDLYSLVVDEELMPHIEMATLFFVRTVHLYLKDGGLIGFVMPKAIYSGDHHDRFRRNEVNVVDYKFIKLLDCERVEPLFYAPACAIIALKGGKTDYPVPALIVKGRLPRDRHKIISLSEVKKHLEFTEERLYLNVVGERSYLSYVKLGEIKEIRSDYYEDFYQGATVVPQPCWFVDIVGIPSQEIVLVKTSKRAVMRAQTSGSPYKGIIIGPLPVEKHYLYGVFTSNEVVPFAHLEPNIAVLPIRTGTDSYEVLEKEAIKGKGHVHMYKWLEEVEKIWKNIRKEKEKKLNIYEWLNFQNKLINQNPSAKYAVIYVDTATNMVSTIVSVNAIRKVQINGIAIDINGVVFDATLYRYYTGNIEEAYYLIAILNSNILNELVKPMKPPSKGGRRYGKHFHKKPLEFPIPKYDPSNELHKKLMELGREATEKAWKALDSLLREKYGKSLKTKGFLDYKELGDLRDEIRAELKDILSEIDSLVLELFAESGVSISKGASGKEGKKRSRKNIGKTLTLDIFFKKSNA</sequence>
<evidence type="ECO:0000256" key="3">
    <source>
        <dbReference type="ARBA" id="ARBA00022679"/>
    </source>
</evidence>
<keyword evidence="6" id="KW-0175">Coiled coil</keyword>
<dbReference type="PANTHER" id="PTHR33841">
    <property type="entry name" value="DNA METHYLTRANSFERASE YEEA-RELATED"/>
    <property type="match status" value="1"/>
</dbReference>
<evidence type="ECO:0000313" key="8">
    <source>
        <dbReference type="EMBL" id="HGI87604.1"/>
    </source>
</evidence>
<organism evidence="8">
    <name type="scientific">Ignisphaera aggregans</name>
    <dbReference type="NCBI Taxonomy" id="334771"/>
    <lineage>
        <taxon>Archaea</taxon>
        <taxon>Thermoproteota</taxon>
        <taxon>Thermoprotei</taxon>
        <taxon>Desulfurococcales</taxon>
        <taxon>Desulfurococcaceae</taxon>
        <taxon>Ignisphaera</taxon>
    </lineage>
</organism>
<dbReference type="PRINTS" id="PR00507">
    <property type="entry name" value="N12N6MTFRASE"/>
</dbReference>
<evidence type="ECO:0000259" key="7">
    <source>
        <dbReference type="Pfam" id="PF07669"/>
    </source>
</evidence>
<keyword evidence="4" id="KW-0949">S-adenosyl-L-methionine</keyword>
<dbReference type="InterPro" id="IPR011639">
    <property type="entry name" value="MethylTrfase_TaqI-like_dom"/>
</dbReference>
<dbReference type="EC" id="2.1.1.72" evidence="1"/>
<dbReference type="GO" id="GO:0003676">
    <property type="term" value="F:nucleic acid binding"/>
    <property type="evidence" value="ECO:0007669"/>
    <property type="project" value="InterPro"/>
</dbReference>
<dbReference type="Pfam" id="PF07669">
    <property type="entry name" value="Eco57I"/>
    <property type="match status" value="1"/>
</dbReference>
<keyword evidence="2" id="KW-0489">Methyltransferase</keyword>
<gene>
    <name evidence="8" type="ORF">ENV14_04335</name>
</gene>
<comment type="catalytic activity">
    <reaction evidence="5">
        <text>a 2'-deoxyadenosine in DNA + S-adenosyl-L-methionine = an N(6)-methyl-2'-deoxyadenosine in DNA + S-adenosyl-L-homocysteine + H(+)</text>
        <dbReference type="Rhea" id="RHEA:15197"/>
        <dbReference type="Rhea" id="RHEA-COMP:12418"/>
        <dbReference type="Rhea" id="RHEA-COMP:12419"/>
        <dbReference type="ChEBI" id="CHEBI:15378"/>
        <dbReference type="ChEBI" id="CHEBI:57856"/>
        <dbReference type="ChEBI" id="CHEBI:59789"/>
        <dbReference type="ChEBI" id="CHEBI:90615"/>
        <dbReference type="ChEBI" id="CHEBI:90616"/>
        <dbReference type="EC" id="2.1.1.72"/>
    </reaction>
</comment>
<dbReference type="InterPro" id="IPR002052">
    <property type="entry name" value="DNA_methylase_N6_adenine_CS"/>
</dbReference>
<dbReference type="GO" id="GO:0009007">
    <property type="term" value="F:site-specific DNA-methyltransferase (adenine-specific) activity"/>
    <property type="evidence" value="ECO:0007669"/>
    <property type="project" value="UniProtKB-EC"/>
</dbReference>
<dbReference type="GO" id="GO:0006304">
    <property type="term" value="P:DNA modification"/>
    <property type="evidence" value="ECO:0007669"/>
    <property type="project" value="InterPro"/>
</dbReference>
<evidence type="ECO:0000256" key="1">
    <source>
        <dbReference type="ARBA" id="ARBA00011900"/>
    </source>
</evidence>
<reference evidence="8" key="1">
    <citation type="journal article" date="2020" name="mSystems">
        <title>Genome- and Community-Level Interaction Insights into Carbon Utilization and Element Cycling Functions of Hydrothermarchaeota in Hydrothermal Sediment.</title>
        <authorList>
            <person name="Zhou Z."/>
            <person name="Liu Y."/>
            <person name="Xu W."/>
            <person name="Pan J."/>
            <person name="Luo Z.H."/>
            <person name="Li M."/>
        </authorList>
    </citation>
    <scope>NUCLEOTIDE SEQUENCE [LARGE SCALE GENOMIC DNA]</scope>
    <source>
        <strain evidence="8">SpSt-732</strain>
    </source>
</reference>
<dbReference type="GO" id="GO:0032259">
    <property type="term" value="P:methylation"/>
    <property type="evidence" value="ECO:0007669"/>
    <property type="project" value="UniProtKB-KW"/>
</dbReference>
<dbReference type="EMBL" id="DTFF01000039">
    <property type="protein sequence ID" value="HGI87604.1"/>
    <property type="molecule type" value="Genomic_DNA"/>
</dbReference>
<feature type="domain" description="Type II methyltransferase M.TaqI-like" evidence="7">
    <location>
        <begin position="486"/>
        <end position="752"/>
    </location>
</feature>
<feature type="coiled-coil region" evidence="6">
    <location>
        <begin position="1135"/>
        <end position="1162"/>
    </location>
</feature>
<evidence type="ECO:0000256" key="6">
    <source>
        <dbReference type="SAM" id="Coils"/>
    </source>
</evidence>